<dbReference type="AlphaFoldDB" id="A0A4Z2HD13"/>
<protein>
    <submittedName>
        <fullName evidence="1">Uncharacterized protein</fullName>
    </submittedName>
</protein>
<name>A0A4Z2HD13_9TELE</name>
<accession>A0A4Z2HD13</accession>
<keyword evidence="2" id="KW-1185">Reference proteome</keyword>
<comment type="caution">
    <text evidence="1">The sequence shown here is derived from an EMBL/GenBank/DDBJ whole genome shotgun (WGS) entry which is preliminary data.</text>
</comment>
<gene>
    <name evidence="1" type="ORF">EYF80_025969</name>
</gene>
<reference evidence="1 2" key="1">
    <citation type="submission" date="2019-03" db="EMBL/GenBank/DDBJ databases">
        <title>First draft genome of Liparis tanakae, snailfish: a comprehensive survey of snailfish specific genes.</title>
        <authorList>
            <person name="Kim W."/>
            <person name="Song I."/>
            <person name="Jeong J.-H."/>
            <person name="Kim D."/>
            <person name="Kim S."/>
            <person name="Ryu S."/>
            <person name="Song J.Y."/>
            <person name="Lee S.K."/>
        </authorList>
    </citation>
    <scope>NUCLEOTIDE SEQUENCE [LARGE SCALE GENOMIC DNA]</scope>
    <source>
        <tissue evidence="1">Muscle</tissue>
    </source>
</reference>
<proteinExistence type="predicted"/>
<evidence type="ECO:0000313" key="1">
    <source>
        <dbReference type="EMBL" id="TNN63767.1"/>
    </source>
</evidence>
<dbReference type="Proteomes" id="UP000314294">
    <property type="component" value="Unassembled WGS sequence"/>
</dbReference>
<organism evidence="1 2">
    <name type="scientific">Liparis tanakae</name>
    <name type="common">Tanaka's snailfish</name>
    <dbReference type="NCBI Taxonomy" id="230148"/>
    <lineage>
        <taxon>Eukaryota</taxon>
        <taxon>Metazoa</taxon>
        <taxon>Chordata</taxon>
        <taxon>Craniata</taxon>
        <taxon>Vertebrata</taxon>
        <taxon>Euteleostomi</taxon>
        <taxon>Actinopterygii</taxon>
        <taxon>Neopterygii</taxon>
        <taxon>Teleostei</taxon>
        <taxon>Neoteleostei</taxon>
        <taxon>Acanthomorphata</taxon>
        <taxon>Eupercaria</taxon>
        <taxon>Perciformes</taxon>
        <taxon>Cottioidei</taxon>
        <taxon>Cottales</taxon>
        <taxon>Liparidae</taxon>
        <taxon>Liparis</taxon>
    </lineage>
</organism>
<sequence>MRGGGLQFHEEQSTTNFSAAAVVRRRTLLLSCVTQRDRKVTQVLTFHDHALLWECSGIYPGMAQNIMAADLQYPGCMQPRAHPELVP</sequence>
<evidence type="ECO:0000313" key="2">
    <source>
        <dbReference type="Proteomes" id="UP000314294"/>
    </source>
</evidence>
<dbReference type="EMBL" id="SRLO01000266">
    <property type="protein sequence ID" value="TNN63767.1"/>
    <property type="molecule type" value="Genomic_DNA"/>
</dbReference>